<gene>
    <name evidence="2" type="ORF">KUI_0004</name>
</gene>
<keyword evidence="3" id="KW-1185">Reference proteome</keyword>
<evidence type="ECO:0000313" key="3">
    <source>
        <dbReference type="Proteomes" id="UP000003121"/>
    </source>
</evidence>
<dbReference type="EMBL" id="CP003264">
    <property type="protein sequence ID" value="AFN35110.1"/>
    <property type="molecule type" value="Genomic_DNA"/>
</dbReference>
<dbReference type="InterPro" id="IPR006145">
    <property type="entry name" value="PsdUridine_synth_RsuA/RluA"/>
</dbReference>
<evidence type="ECO:0000313" key="2">
    <source>
        <dbReference type="EMBL" id="AFN35110.1"/>
    </source>
</evidence>
<feature type="domain" description="Pseudouridine synthase RsuA/RluA-like" evidence="1">
    <location>
        <begin position="100"/>
        <end position="247"/>
    </location>
</feature>
<accession>A0ABN4AWZ8</accession>
<sequence>MVMLQSPLPDRDGITASRLYLPRENWSSLIDFLIFRFPHIPPTILQKRLKKGDFVNSEGISADIDSPYVPDSWLWYFREVDEEPTNPFELTILYEDDLIVAIDKPHLLASVPGGYHLHESALIKLRRLLNNININPIHRLDRETAGVLVFCKQSKYRNAYQVMFQDRVINKSYECIAPKPIDLSIFPQVRKSYICRSNNFFTMIENTELIPNSETRIEFVHTVKGGNALYRLFPSTGKKHQLRVHMSGLGLPIVHDNFYPVLLAQRDKNDFSNPLQLLARSIEFKDPISGEHRYFESHQKLELDTLDDLDHVKCLNR</sequence>
<evidence type="ECO:0000259" key="1">
    <source>
        <dbReference type="Pfam" id="PF00849"/>
    </source>
</evidence>
<proteinExistence type="predicted"/>
<dbReference type="SUPFAM" id="SSF55120">
    <property type="entry name" value="Pseudouridine synthase"/>
    <property type="match status" value="1"/>
</dbReference>
<dbReference type="Pfam" id="PF00849">
    <property type="entry name" value="PseudoU_synth_2"/>
    <property type="match status" value="1"/>
</dbReference>
<dbReference type="InterPro" id="IPR006224">
    <property type="entry name" value="PsdUridine_synth_RluA-like_CS"/>
</dbReference>
<dbReference type="InterPro" id="IPR020103">
    <property type="entry name" value="PsdUridine_synth_cat_dom_sf"/>
</dbReference>
<dbReference type="PANTHER" id="PTHR21600">
    <property type="entry name" value="MITOCHONDRIAL RNA PSEUDOURIDINE SYNTHASE"/>
    <property type="match status" value="1"/>
</dbReference>
<dbReference type="Gene3D" id="3.30.2350.10">
    <property type="entry name" value="Pseudouridine synthase"/>
    <property type="match status" value="1"/>
</dbReference>
<reference evidence="2 3" key="1">
    <citation type="journal article" date="2012" name="Vet. Microbiol.">
        <title>Comparative genomic analyses of the Taylorellae.</title>
        <authorList>
            <person name="Hauser H."/>
            <person name="Richter D.C."/>
            <person name="van Tonder A."/>
            <person name="Clark L."/>
            <person name="Preston A."/>
        </authorList>
    </citation>
    <scope>NUCLEOTIDE SEQUENCE [LARGE SCALE GENOMIC DNA]</scope>
    <source>
        <strain evidence="2 3">ATCC 35865</strain>
    </source>
</reference>
<protein>
    <submittedName>
        <fullName evidence="2">Pseudouridylate synthase</fullName>
    </submittedName>
</protein>
<dbReference type="PROSITE" id="PS01129">
    <property type="entry name" value="PSI_RLU"/>
    <property type="match status" value="1"/>
</dbReference>
<organism evidence="2 3">
    <name type="scientific">Taylorella equigenitalis ATCC 35865</name>
    <dbReference type="NCBI Taxonomy" id="743973"/>
    <lineage>
        <taxon>Bacteria</taxon>
        <taxon>Pseudomonadati</taxon>
        <taxon>Pseudomonadota</taxon>
        <taxon>Betaproteobacteria</taxon>
        <taxon>Burkholderiales</taxon>
        <taxon>Alcaligenaceae</taxon>
        <taxon>Taylorella</taxon>
    </lineage>
</organism>
<dbReference type="Proteomes" id="UP000003121">
    <property type="component" value="Chromosome"/>
</dbReference>
<dbReference type="InterPro" id="IPR050188">
    <property type="entry name" value="RluA_PseudoU_synthase"/>
</dbReference>
<dbReference type="PANTHER" id="PTHR21600:SF84">
    <property type="entry name" value="PSEUDOURIDINE SYNTHASE RSUA_RLUA-LIKE DOMAIN-CONTAINING PROTEIN"/>
    <property type="match status" value="1"/>
</dbReference>
<name>A0ABN4AWZ8_9BURK</name>
<dbReference type="RefSeq" id="WP_014839985.1">
    <property type="nucleotide sequence ID" value="NC_018108.1"/>
</dbReference>